<dbReference type="InterPro" id="IPR018759">
    <property type="entry name" value="BBP2_2"/>
</dbReference>
<accession>A0A139STX3</accession>
<name>A0A139STX3_9BACT</name>
<dbReference type="EMBL" id="LSZP01000003">
    <property type="protein sequence ID" value="KXU37964.1"/>
    <property type="molecule type" value="Genomic_DNA"/>
</dbReference>
<evidence type="ECO:0000313" key="2">
    <source>
        <dbReference type="EMBL" id="KXU37964.1"/>
    </source>
</evidence>
<keyword evidence="1" id="KW-0732">Signal</keyword>
<evidence type="ECO:0000313" key="3">
    <source>
        <dbReference type="Proteomes" id="UP000071392"/>
    </source>
</evidence>
<dbReference type="STRING" id="1548208.AXK12_00990"/>
<gene>
    <name evidence="2" type="ORF">AXK12_00990</name>
</gene>
<organism evidence="2 3">
    <name type="scientific">Cephaloticoccus capnophilus</name>
    <dbReference type="NCBI Taxonomy" id="1548208"/>
    <lineage>
        <taxon>Bacteria</taxon>
        <taxon>Pseudomonadati</taxon>
        <taxon>Verrucomicrobiota</taxon>
        <taxon>Opitutia</taxon>
        <taxon>Opitutales</taxon>
        <taxon>Opitutaceae</taxon>
        <taxon>Cephaloticoccus</taxon>
    </lineage>
</organism>
<proteinExistence type="predicted"/>
<dbReference type="RefSeq" id="WP_068710795.1">
    <property type="nucleotide sequence ID" value="NZ_LSZP01000003.1"/>
</dbReference>
<dbReference type="Proteomes" id="UP000071392">
    <property type="component" value="Unassembled WGS sequence"/>
</dbReference>
<evidence type="ECO:0008006" key="4">
    <source>
        <dbReference type="Google" id="ProtNLM"/>
    </source>
</evidence>
<reference evidence="2 3" key="1">
    <citation type="submission" date="2016-02" db="EMBL/GenBank/DDBJ databases">
        <authorList>
            <person name="Wen L."/>
            <person name="He K."/>
            <person name="Yang H."/>
        </authorList>
    </citation>
    <scope>NUCLEOTIDE SEQUENCE [LARGE SCALE GENOMIC DNA]</scope>
    <source>
        <strain evidence="2 3">CV41</strain>
    </source>
</reference>
<dbReference type="Pfam" id="PF10082">
    <property type="entry name" value="BBP2_2"/>
    <property type="match status" value="1"/>
</dbReference>
<sequence length="381" mass="41698">MMKITSSKLAVPVAALLGLFATTPGYSLVTFNDGQNSIFVNVSTGMSWDSNINSSADTTSDHIWFANVGVNFSRRAGIISIDANATANISRFNNHSEENFANPDMSLSLSKHTGRTTGTLSLSGARQNRADSAANIRNESWYYNAQGSLKYPIISRYSLTFGGGFHERTFRNAPGYLVDDRVTNWSTGLNYAYTDQTDLTASYRGRYGETSAHDSYYDHAFLVGVNGKILAKLTGSFHMGYQQRNNTKKWQGSHSSLTMSGSANWRISPKFNAAFFISKDFSVASTNIHTDTLSAGTNVSYSLTPRFSVNGGINGGESRFLGLGGGGRKDQFFGANVGASYAVYGDYLRLHLGYNYFRNWSNTAISDYDRDSLSLSASSRF</sequence>
<protein>
    <recommendedName>
        <fullName evidence="4">DUF560 domain-containing protein</fullName>
    </recommendedName>
</protein>
<comment type="caution">
    <text evidence="2">The sequence shown here is derived from an EMBL/GenBank/DDBJ whole genome shotgun (WGS) entry which is preliminary data.</text>
</comment>
<feature type="signal peptide" evidence="1">
    <location>
        <begin position="1"/>
        <end position="27"/>
    </location>
</feature>
<feature type="chain" id="PRO_5007299431" description="DUF560 domain-containing protein" evidence="1">
    <location>
        <begin position="28"/>
        <end position="381"/>
    </location>
</feature>
<dbReference type="AlphaFoldDB" id="A0A139STX3"/>
<keyword evidence="3" id="KW-1185">Reference proteome</keyword>
<evidence type="ECO:0000256" key="1">
    <source>
        <dbReference type="SAM" id="SignalP"/>
    </source>
</evidence>